<protein>
    <submittedName>
        <fullName evidence="7">Benzoate 4-monooxygenase cytochrome P450</fullName>
    </submittedName>
</protein>
<dbReference type="PRINTS" id="PR00385">
    <property type="entry name" value="P450"/>
</dbReference>
<accession>A0AA40CLG3</accession>
<keyword evidence="2 5" id="KW-0349">Heme</keyword>
<dbReference type="SUPFAM" id="SSF48264">
    <property type="entry name" value="Cytochrome P450"/>
    <property type="match status" value="1"/>
</dbReference>
<dbReference type="GO" id="GO:0020037">
    <property type="term" value="F:heme binding"/>
    <property type="evidence" value="ECO:0007669"/>
    <property type="project" value="InterPro"/>
</dbReference>
<dbReference type="PROSITE" id="PS00086">
    <property type="entry name" value="CYTOCHROME_P450"/>
    <property type="match status" value="1"/>
</dbReference>
<name>A0AA40CLG3_9PEZI</name>
<dbReference type="InterPro" id="IPR002401">
    <property type="entry name" value="Cyt_P450_E_grp-I"/>
</dbReference>
<keyword evidence="6" id="KW-0503">Monooxygenase</keyword>
<keyword evidence="4 5" id="KW-0408">Iron</keyword>
<dbReference type="Gene3D" id="1.10.630.10">
    <property type="entry name" value="Cytochrome P450"/>
    <property type="match status" value="1"/>
</dbReference>
<dbReference type="InterPro" id="IPR036396">
    <property type="entry name" value="Cyt_P450_sf"/>
</dbReference>
<comment type="caution">
    <text evidence="7">The sequence shown here is derived from an EMBL/GenBank/DDBJ whole genome shotgun (WGS) entry which is preliminary data.</text>
</comment>
<dbReference type="PANTHER" id="PTHR24305:SF152">
    <property type="entry name" value="P450, PUTATIVE (EUROFUNG)-RELATED"/>
    <property type="match status" value="1"/>
</dbReference>
<evidence type="ECO:0000256" key="4">
    <source>
        <dbReference type="ARBA" id="ARBA00023004"/>
    </source>
</evidence>
<feature type="binding site" description="axial binding residue" evidence="5">
    <location>
        <position position="358"/>
    </location>
    <ligand>
        <name>heme</name>
        <dbReference type="ChEBI" id="CHEBI:30413"/>
    </ligand>
    <ligandPart>
        <name>Fe</name>
        <dbReference type="ChEBI" id="CHEBI:18248"/>
    </ligandPart>
</feature>
<dbReference type="CDD" id="cd11062">
    <property type="entry name" value="CYP58-like"/>
    <property type="match status" value="1"/>
</dbReference>
<reference evidence="7" key="1">
    <citation type="submission" date="2023-06" db="EMBL/GenBank/DDBJ databases">
        <title>Genome-scale phylogeny and comparative genomics of the fungal order Sordariales.</title>
        <authorList>
            <consortium name="Lawrence Berkeley National Laboratory"/>
            <person name="Hensen N."/>
            <person name="Bonometti L."/>
            <person name="Westerberg I."/>
            <person name="Brannstrom I.O."/>
            <person name="Guillou S."/>
            <person name="Cros-Aarteil S."/>
            <person name="Calhoun S."/>
            <person name="Haridas S."/>
            <person name="Kuo A."/>
            <person name="Mondo S."/>
            <person name="Pangilinan J."/>
            <person name="Riley R."/>
            <person name="Labutti K."/>
            <person name="Andreopoulos B."/>
            <person name="Lipzen A."/>
            <person name="Chen C."/>
            <person name="Yanf M."/>
            <person name="Daum C."/>
            <person name="Ng V."/>
            <person name="Clum A."/>
            <person name="Steindorff A."/>
            <person name="Ohm R."/>
            <person name="Martin F."/>
            <person name="Silar P."/>
            <person name="Natvig D."/>
            <person name="Lalanne C."/>
            <person name="Gautier V."/>
            <person name="Ament-Velasquez S.L."/>
            <person name="Kruys A."/>
            <person name="Hutchinson M.I."/>
            <person name="Powell A.J."/>
            <person name="Barry K."/>
            <person name="Miller A.N."/>
            <person name="Grigoriev I.V."/>
            <person name="Debuchy R."/>
            <person name="Gladieux P."/>
            <person name="Thoren M.H."/>
            <person name="Johannesson H."/>
        </authorList>
    </citation>
    <scope>NUCLEOTIDE SEQUENCE</scope>
    <source>
        <strain evidence="7">SMH2532-1</strain>
    </source>
</reference>
<comment type="similarity">
    <text evidence="6">Belongs to the cytochrome P450 family.</text>
</comment>
<dbReference type="AlphaFoldDB" id="A0AA40CLG3"/>
<dbReference type="GO" id="GO:0016705">
    <property type="term" value="F:oxidoreductase activity, acting on paired donors, with incorporation or reduction of molecular oxygen"/>
    <property type="evidence" value="ECO:0007669"/>
    <property type="project" value="InterPro"/>
</dbReference>
<evidence type="ECO:0000256" key="2">
    <source>
        <dbReference type="ARBA" id="ARBA00022617"/>
    </source>
</evidence>
<dbReference type="PANTHER" id="PTHR24305">
    <property type="entry name" value="CYTOCHROME P450"/>
    <property type="match status" value="1"/>
</dbReference>
<dbReference type="Proteomes" id="UP001174936">
    <property type="component" value="Unassembled WGS sequence"/>
</dbReference>
<organism evidence="7 8">
    <name type="scientific">Cercophora newfieldiana</name>
    <dbReference type="NCBI Taxonomy" id="92897"/>
    <lineage>
        <taxon>Eukaryota</taxon>
        <taxon>Fungi</taxon>
        <taxon>Dikarya</taxon>
        <taxon>Ascomycota</taxon>
        <taxon>Pezizomycotina</taxon>
        <taxon>Sordariomycetes</taxon>
        <taxon>Sordariomycetidae</taxon>
        <taxon>Sordariales</taxon>
        <taxon>Lasiosphaeriaceae</taxon>
        <taxon>Cercophora</taxon>
    </lineage>
</organism>
<evidence type="ECO:0000256" key="5">
    <source>
        <dbReference type="PIRSR" id="PIRSR602401-1"/>
    </source>
</evidence>
<keyword evidence="3 5" id="KW-0479">Metal-binding</keyword>
<dbReference type="GO" id="GO:0005506">
    <property type="term" value="F:iron ion binding"/>
    <property type="evidence" value="ECO:0007669"/>
    <property type="project" value="InterPro"/>
</dbReference>
<gene>
    <name evidence="7" type="ORF">B0T16DRAFT_429956</name>
</gene>
<evidence type="ECO:0000256" key="3">
    <source>
        <dbReference type="ARBA" id="ARBA00022723"/>
    </source>
</evidence>
<sequence>MSTASTMKAQFDRLAATYGPIIRIAPNELLLMDPAYYDTLYAAHTRYYKDPSFYPLTGTGSVFTIIPNEAHRKQRAIINPFFSRRAALEQELLVQEKVAKLLDRVERDSARGELTDIQMGFQALSVDWYNELITQIAPMMYVLKLLPFLKGPLQGMPHWLARWINPLVTPLQTLMMELQRQVERIIKDVKRGVVPERETIFHTILNPQAGEGDYKVPPMQQIVDEAWGITGAAVETTGNTLSVCAFRVLNDREVHERLRDELVRAFPDLSAKLDFLTLEKLPYLTGVIKEALRLSYGTLYALPRVVPQGGATFGKHWVPEGAIFSDPDVFNPERWLDPVEARHRDKILVSFGRGGRACLGQALAMCELYVTIGQLFRGLPDLEAPDVGVEDFEYEDYFLAVHPSWARKFRVKRKGDSKLHRKD</sequence>
<evidence type="ECO:0000256" key="1">
    <source>
        <dbReference type="ARBA" id="ARBA00001971"/>
    </source>
</evidence>
<keyword evidence="8" id="KW-1185">Reference proteome</keyword>
<dbReference type="InterPro" id="IPR017972">
    <property type="entry name" value="Cyt_P450_CS"/>
</dbReference>
<proteinExistence type="inferred from homology"/>
<dbReference type="EMBL" id="JAULSV010000005">
    <property type="protein sequence ID" value="KAK0643296.1"/>
    <property type="molecule type" value="Genomic_DNA"/>
</dbReference>
<evidence type="ECO:0000313" key="7">
    <source>
        <dbReference type="EMBL" id="KAK0643296.1"/>
    </source>
</evidence>
<dbReference type="Pfam" id="PF00067">
    <property type="entry name" value="p450"/>
    <property type="match status" value="1"/>
</dbReference>
<keyword evidence="6" id="KW-0560">Oxidoreductase</keyword>
<evidence type="ECO:0000256" key="6">
    <source>
        <dbReference type="RuleBase" id="RU000461"/>
    </source>
</evidence>
<dbReference type="GO" id="GO:0004497">
    <property type="term" value="F:monooxygenase activity"/>
    <property type="evidence" value="ECO:0007669"/>
    <property type="project" value="UniProtKB-KW"/>
</dbReference>
<dbReference type="InterPro" id="IPR050121">
    <property type="entry name" value="Cytochrome_P450_monoxygenase"/>
</dbReference>
<dbReference type="InterPro" id="IPR001128">
    <property type="entry name" value="Cyt_P450"/>
</dbReference>
<dbReference type="PRINTS" id="PR00463">
    <property type="entry name" value="EP450I"/>
</dbReference>
<comment type="cofactor">
    <cofactor evidence="1 5">
        <name>heme</name>
        <dbReference type="ChEBI" id="CHEBI:30413"/>
    </cofactor>
</comment>
<evidence type="ECO:0000313" key="8">
    <source>
        <dbReference type="Proteomes" id="UP001174936"/>
    </source>
</evidence>